<sequence>MKRLLLLTAATVAVPFNEEMSSLRSISDDLNTKFDKAVGTRFQRNLDVDSFRSRIYEPDILRLANCPCIKEFGGEGAMSSGTLSRFYIFDTSGEIPSGLNHQMSNLKGILAEGLSLGRAVLLRRPSLTISHNFYKQFRYNMWGDFISFNRSQFTLQHTPLDRKTRKKFCGGFMASCVSDVSERQLRELLHGSHSFISYHNGSVSPEMNARPGLLVRASEPGVRDNVKLVRKLPSFPELLYRYNLRYNMVVPPHIKQAIPPIVKWLHEHSSSGVIAIVHVRRGDKITNKKYCPKEMRIATSSDHIAKVLKHIGLPNGSAIYVMTDETNFNHFRPLIDIYNYTVATNAHFSHLHRLVAGCQESNMKHRTTSLCENYLLFAIEKELMLTVPQDFRIVTLPRHDVQHNKHYLMKDFLGRGKPCSSL</sequence>
<name>A0A7S3K0J4_9STRA</name>
<protein>
    <recommendedName>
        <fullName evidence="2">O-fucosyltransferase family protein</fullName>
    </recommendedName>
</protein>
<accession>A0A7S3K0J4</accession>
<evidence type="ECO:0008006" key="2">
    <source>
        <dbReference type="Google" id="ProtNLM"/>
    </source>
</evidence>
<reference evidence="1" key="1">
    <citation type="submission" date="2021-01" db="EMBL/GenBank/DDBJ databases">
        <authorList>
            <person name="Corre E."/>
            <person name="Pelletier E."/>
            <person name="Niang G."/>
            <person name="Scheremetjew M."/>
            <person name="Finn R."/>
            <person name="Kale V."/>
            <person name="Holt S."/>
            <person name="Cochrane G."/>
            <person name="Meng A."/>
            <person name="Brown T."/>
            <person name="Cohen L."/>
        </authorList>
    </citation>
    <scope>NUCLEOTIDE SEQUENCE</scope>
    <source>
        <strain evidence="1">CCMP1510</strain>
    </source>
</reference>
<proteinExistence type="predicted"/>
<gene>
    <name evidence="1" type="ORF">ALAG00032_LOCUS9582</name>
</gene>
<dbReference type="AlphaFoldDB" id="A0A7S3K0J4"/>
<organism evidence="1">
    <name type="scientific">Aureoumbra lagunensis</name>
    <dbReference type="NCBI Taxonomy" id="44058"/>
    <lineage>
        <taxon>Eukaryota</taxon>
        <taxon>Sar</taxon>
        <taxon>Stramenopiles</taxon>
        <taxon>Ochrophyta</taxon>
        <taxon>Pelagophyceae</taxon>
        <taxon>Pelagomonadales</taxon>
        <taxon>Aureoumbra</taxon>
    </lineage>
</organism>
<dbReference type="EMBL" id="HBIJ01014272">
    <property type="protein sequence ID" value="CAE0368819.1"/>
    <property type="molecule type" value="Transcribed_RNA"/>
</dbReference>
<evidence type="ECO:0000313" key="1">
    <source>
        <dbReference type="EMBL" id="CAE0368819.1"/>
    </source>
</evidence>